<dbReference type="Pfam" id="PF02312">
    <property type="entry name" value="CBF_beta"/>
    <property type="match status" value="1"/>
</dbReference>
<dbReference type="PANTHER" id="PTHR10276">
    <property type="entry name" value="CORE-BINDING FACTOR, BETA SUBUNIT"/>
    <property type="match status" value="1"/>
</dbReference>
<evidence type="ECO:0000256" key="4">
    <source>
        <dbReference type="SAM" id="MobiDB-lite"/>
    </source>
</evidence>
<comment type="subcellular location">
    <subcellularLocation>
        <location evidence="1">Nucleus</location>
    </subcellularLocation>
</comment>
<dbReference type="EnsemblMetazoa" id="PPAI004569-RA">
    <property type="protein sequence ID" value="PPAI004569-PA"/>
    <property type="gene ID" value="PPAI004569"/>
</dbReference>
<evidence type="ECO:0000313" key="5">
    <source>
        <dbReference type="EnsemblMetazoa" id="PPAI004569-PA"/>
    </source>
</evidence>
<dbReference type="VEuPathDB" id="VectorBase:PPAI004569"/>
<dbReference type="Proteomes" id="UP000092462">
    <property type="component" value="Unassembled WGS sequence"/>
</dbReference>
<evidence type="ECO:0000256" key="3">
    <source>
        <dbReference type="ARBA" id="ARBA00025734"/>
    </source>
</evidence>
<reference evidence="5" key="1">
    <citation type="submission" date="2022-08" db="UniProtKB">
        <authorList>
            <consortium name="EnsemblMetazoa"/>
        </authorList>
    </citation>
    <scope>IDENTIFICATION</scope>
    <source>
        <strain evidence="5">Israel</strain>
    </source>
</reference>
<keyword evidence="6" id="KW-1185">Reference proteome</keyword>
<proteinExistence type="inferred from homology"/>
<feature type="region of interest" description="Disordered" evidence="4">
    <location>
        <begin position="59"/>
        <end position="88"/>
    </location>
</feature>
<sequence>MNGVCVRFRGWLDLERLDGVGCLEYDERRAAHEDAILRDQIDRYNQRLRDFEDKQRAYRGDRQDEMDQVRRGVPGGIGVGVGGGMWRR</sequence>
<dbReference type="EMBL" id="AJVK01004429">
    <property type="status" value="NOT_ANNOTATED_CDS"/>
    <property type="molecule type" value="Genomic_DNA"/>
</dbReference>
<dbReference type="SUPFAM" id="SSF50723">
    <property type="entry name" value="Core binding factor beta, CBF"/>
    <property type="match status" value="1"/>
</dbReference>
<dbReference type="AlphaFoldDB" id="A0A1B0DA64"/>
<evidence type="ECO:0000256" key="2">
    <source>
        <dbReference type="ARBA" id="ARBA00023242"/>
    </source>
</evidence>
<name>A0A1B0DA64_PHLPP</name>
<dbReference type="Gene3D" id="2.40.250.10">
    <property type="entry name" value="Core binding factor, beta subunit"/>
    <property type="match status" value="1"/>
</dbReference>
<comment type="similarity">
    <text evidence="3">Belongs to the CBF-beta family.</text>
</comment>
<accession>A0A1B0DA64</accession>
<evidence type="ECO:0000256" key="1">
    <source>
        <dbReference type="ARBA" id="ARBA00004123"/>
    </source>
</evidence>
<dbReference type="GO" id="GO:0006357">
    <property type="term" value="P:regulation of transcription by RNA polymerase II"/>
    <property type="evidence" value="ECO:0007669"/>
    <property type="project" value="TreeGrafter"/>
</dbReference>
<protein>
    <submittedName>
        <fullName evidence="5">Uncharacterized protein</fullName>
    </submittedName>
</protein>
<dbReference type="GO" id="GO:0043565">
    <property type="term" value="F:sequence-specific DNA binding"/>
    <property type="evidence" value="ECO:0007669"/>
    <property type="project" value="TreeGrafter"/>
</dbReference>
<dbReference type="GO" id="GO:0016513">
    <property type="term" value="C:core-binding factor complex"/>
    <property type="evidence" value="ECO:0007669"/>
    <property type="project" value="TreeGrafter"/>
</dbReference>
<feature type="compositionally biased region" description="Basic and acidic residues" evidence="4">
    <location>
        <begin position="59"/>
        <end position="70"/>
    </location>
</feature>
<dbReference type="InterPro" id="IPR003417">
    <property type="entry name" value="CBF_beta"/>
</dbReference>
<evidence type="ECO:0000313" key="6">
    <source>
        <dbReference type="Proteomes" id="UP000092462"/>
    </source>
</evidence>
<dbReference type="InterPro" id="IPR036552">
    <property type="entry name" value="CBF_bsu_sf"/>
</dbReference>
<dbReference type="PANTHER" id="PTHR10276:SF3">
    <property type="entry name" value="CORE-BINDING FACTOR SUBUNIT BETA"/>
    <property type="match status" value="1"/>
</dbReference>
<dbReference type="VEuPathDB" id="VectorBase:PPAPM1_010155"/>
<dbReference type="GO" id="GO:0003713">
    <property type="term" value="F:transcription coactivator activity"/>
    <property type="evidence" value="ECO:0007669"/>
    <property type="project" value="InterPro"/>
</dbReference>
<feature type="compositionally biased region" description="Gly residues" evidence="4">
    <location>
        <begin position="73"/>
        <end position="88"/>
    </location>
</feature>
<keyword evidence="2" id="KW-0539">Nucleus</keyword>
<organism evidence="5 6">
    <name type="scientific">Phlebotomus papatasi</name>
    <name type="common">Sandfly</name>
    <dbReference type="NCBI Taxonomy" id="29031"/>
    <lineage>
        <taxon>Eukaryota</taxon>
        <taxon>Metazoa</taxon>
        <taxon>Ecdysozoa</taxon>
        <taxon>Arthropoda</taxon>
        <taxon>Hexapoda</taxon>
        <taxon>Insecta</taxon>
        <taxon>Pterygota</taxon>
        <taxon>Neoptera</taxon>
        <taxon>Endopterygota</taxon>
        <taxon>Diptera</taxon>
        <taxon>Nematocera</taxon>
        <taxon>Psychodoidea</taxon>
        <taxon>Psychodidae</taxon>
        <taxon>Phlebotomus</taxon>
        <taxon>Phlebotomus</taxon>
    </lineage>
</organism>